<dbReference type="AlphaFoldDB" id="A0AAD7ZHM8"/>
<dbReference type="Proteomes" id="UP001233999">
    <property type="component" value="Unassembled WGS sequence"/>
</dbReference>
<feature type="non-terminal residue" evidence="2">
    <location>
        <position position="81"/>
    </location>
</feature>
<reference evidence="2" key="2">
    <citation type="submission" date="2023-05" db="EMBL/GenBank/DDBJ databases">
        <authorList>
            <person name="Fouks B."/>
        </authorList>
    </citation>
    <scope>NUCLEOTIDE SEQUENCE</scope>
    <source>
        <strain evidence="2">Stay&amp;Tobe</strain>
        <tissue evidence="2">Testes</tissue>
    </source>
</reference>
<evidence type="ECO:0000313" key="3">
    <source>
        <dbReference type="Proteomes" id="UP001233999"/>
    </source>
</evidence>
<keyword evidence="1" id="KW-0812">Transmembrane</keyword>
<reference evidence="2" key="1">
    <citation type="journal article" date="2023" name="IScience">
        <title>Live-bearing cockroach genome reveals convergent evolutionary mechanisms linked to viviparity in insects and beyond.</title>
        <authorList>
            <person name="Fouks B."/>
            <person name="Harrison M.C."/>
            <person name="Mikhailova A.A."/>
            <person name="Marchal E."/>
            <person name="English S."/>
            <person name="Carruthers M."/>
            <person name="Jennings E.C."/>
            <person name="Chiamaka E.L."/>
            <person name="Frigard R.A."/>
            <person name="Pippel M."/>
            <person name="Attardo G.M."/>
            <person name="Benoit J.B."/>
            <person name="Bornberg-Bauer E."/>
            <person name="Tobe S.S."/>
        </authorList>
    </citation>
    <scope>NUCLEOTIDE SEQUENCE</scope>
    <source>
        <strain evidence="2">Stay&amp;Tobe</strain>
    </source>
</reference>
<sequence length="81" mass="9206">IDYSSIHELLSLGPFIPIYGCTPLRVYSLWFPHLLIMGCFSMGVHNALISINSPFSTTIIAMVFHKKDFIRRGLNFYQVVG</sequence>
<dbReference type="EMBL" id="JASPKZ010008131">
    <property type="protein sequence ID" value="KAJ9580835.1"/>
    <property type="molecule type" value="Genomic_DNA"/>
</dbReference>
<feature type="transmembrane region" description="Helical" evidence="1">
    <location>
        <begin position="34"/>
        <end position="64"/>
    </location>
</feature>
<keyword evidence="1" id="KW-1133">Transmembrane helix</keyword>
<comment type="caution">
    <text evidence="2">The sequence shown here is derived from an EMBL/GenBank/DDBJ whole genome shotgun (WGS) entry which is preliminary data.</text>
</comment>
<name>A0AAD7ZHM8_DIPPU</name>
<protein>
    <submittedName>
        <fullName evidence="2">Uncharacterized protein</fullName>
    </submittedName>
</protein>
<evidence type="ECO:0000313" key="2">
    <source>
        <dbReference type="EMBL" id="KAJ9580835.1"/>
    </source>
</evidence>
<organism evidence="2 3">
    <name type="scientific">Diploptera punctata</name>
    <name type="common">Pacific beetle cockroach</name>
    <dbReference type="NCBI Taxonomy" id="6984"/>
    <lineage>
        <taxon>Eukaryota</taxon>
        <taxon>Metazoa</taxon>
        <taxon>Ecdysozoa</taxon>
        <taxon>Arthropoda</taxon>
        <taxon>Hexapoda</taxon>
        <taxon>Insecta</taxon>
        <taxon>Pterygota</taxon>
        <taxon>Neoptera</taxon>
        <taxon>Polyneoptera</taxon>
        <taxon>Dictyoptera</taxon>
        <taxon>Blattodea</taxon>
        <taxon>Blaberoidea</taxon>
        <taxon>Blaberidae</taxon>
        <taxon>Diplopterinae</taxon>
        <taxon>Diploptera</taxon>
    </lineage>
</organism>
<gene>
    <name evidence="2" type="ORF">L9F63_023984</name>
</gene>
<accession>A0AAD7ZHM8</accession>
<keyword evidence="1" id="KW-0472">Membrane</keyword>
<keyword evidence="3" id="KW-1185">Reference proteome</keyword>
<feature type="non-terminal residue" evidence="2">
    <location>
        <position position="1"/>
    </location>
</feature>
<proteinExistence type="predicted"/>
<evidence type="ECO:0000256" key="1">
    <source>
        <dbReference type="SAM" id="Phobius"/>
    </source>
</evidence>